<name>A0A382FRV6_9ZZZZ</name>
<sequence>MRQRYTRLDGSLLIVPLRGMKAEEEYYSPTSIDYKLPAEVLRGQGGFQMELYSYNKCGTCRKAVRFLEDRKVKFELIDITEITPPKLVLKAAMKAKGMKKLFNTSGGQYRELKLKDKLKTMTESQALDLLTSNGMLIKRPIAVDKNTITVGFNLEEYKKVW</sequence>
<dbReference type="InterPro" id="IPR036249">
    <property type="entry name" value="Thioredoxin-like_sf"/>
</dbReference>
<dbReference type="EMBL" id="UINC01051320">
    <property type="protein sequence ID" value="SVB65332.1"/>
    <property type="molecule type" value="Genomic_DNA"/>
</dbReference>
<dbReference type="Pfam" id="PF03960">
    <property type="entry name" value="ArsC"/>
    <property type="match status" value="1"/>
</dbReference>
<organism evidence="1">
    <name type="scientific">marine metagenome</name>
    <dbReference type="NCBI Taxonomy" id="408172"/>
    <lineage>
        <taxon>unclassified sequences</taxon>
        <taxon>metagenomes</taxon>
        <taxon>ecological metagenomes</taxon>
    </lineage>
</organism>
<dbReference type="SUPFAM" id="SSF52833">
    <property type="entry name" value="Thioredoxin-like"/>
    <property type="match status" value="1"/>
</dbReference>
<dbReference type="PANTHER" id="PTHR30041">
    <property type="entry name" value="ARSENATE REDUCTASE"/>
    <property type="match status" value="1"/>
</dbReference>
<dbReference type="NCBIfam" id="TIGR01617">
    <property type="entry name" value="arsC_related"/>
    <property type="match status" value="1"/>
</dbReference>
<dbReference type="InterPro" id="IPR006660">
    <property type="entry name" value="Arsenate_reductase-like"/>
</dbReference>
<dbReference type="PROSITE" id="PS51353">
    <property type="entry name" value="ARSC"/>
    <property type="match status" value="1"/>
</dbReference>
<dbReference type="PANTHER" id="PTHR30041:SF8">
    <property type="entry name" value="PROTEIN YFFB"/>
    <property type="match status" value="1"/>
</dbReference>
<evidence type="ECO:0008006" key="2">
    <source>
        <dbReference type="Google" id="ProtNLM"/>
    </source>
</evidence>
<dbReference type="AlphaFoldDB" id="A0A382FRV6"/>
<proteinExistence type="predicted"/>
<accession>A0A382FRV6</accession>
<reference evidence="1" key="1">
    <citation type="submission" date="2018-05" db="EMBL/GenBank/DDBJ databases">
        <authorList>
            <person name="Lanie J.A."/>
            <person name="Ng W.-L."/>
            <person name="Kazmierczak K.M."/>
            <person name="Andrzejewski T.M."/>
            <person name="Davidsen T.M."/>
            <person name="Wayne K.J."/>
            <person name="Tettelin H."/>
            <person name="Glass J.I."/>
            <person name="Rusch D."/>
            <person name="Podicherti R."/>
            <person name="Tsui H.-C.T."/>
            <person name="Winkler M.E."/>
        </authorList>
    </citation>
    <scope>NUCLEOTIDE SEQUENCE</scope>
</reference>
<protein>
    <recommendedName>
        <fullName evidence="2">Glutaredoxin domain-containing protein</fullName>
    </recommendedName>
</protein>
<dbReference type="InterPro" id="IPR006504">
    <property type="entry name" value="Tscrpt_reg_Spx/MgsR"/>
</dbReference>
<gene>
    <name evidence="1" type="ORF">METZ01_LOCUS218186</name>
</gene>
<dbReference type="Gene3D" id="3.40.30.10">
    <property type="entry name" value="Glutaredoxin"/>
    <property type="match status" value="1"/>
</dbReference>
<evidence type="ECO:0000313" key="1">
    <source>
        <dbReference type="EMBL" id="SVB65332.1"/>
    </source>
</evidence>